<keyword evidence="3" id="KW-1185">Reference proteome</keyword>
<evidence type="ECO:0000313" key="1">
    <source>
        <dbReference type="EMBL" id="MCZ3366034.1"/>
    </source>
</evidence>
<dbReference type="EMBL" id="JAPVER010000020">
    <property type="protein sequence ID" value="MCZ3366034.1"/>
    <property type="molecule type" value="Genomic_DNA"/>
</dbReference>
<protein>
    <submittedName>
        <fullName evidence="1">Uncharacterized protein</fullName>
    </submittedName>
</protein>
<accession>A0A9E4ZVJ4</accession>
<organism evidence="1 3">
    <name type="scientific">Methanobacterium veterum</name>
    <dbReference type="NCBI Taxonomy" id="408577"/>
    <lineage>
        <taxon>Archaea</taxon>
        <taxon>Methanobacteriati</taxon>
        <taxon>Methanobacteriota</taxon>
        <taxon>Methanomada group</taxon>
        <taxon>Methanobacteria</taxon>
        <taxon>Methanobacteriales</taxon>
        <taxon>Methanobacteriaceae</taxon>
        <taxon>Methanobacterium</taxon>
    </lineage>
</organism>
<comment type="caution">
    <text evidence="1">The sequence shown here is derived from an EMBL/GenBank/DDBJ whole genome shotgun (WGS) entry which is preliminary data.</text>
</comment>
<dbReference type="AlphaFoldDB" id="A0A9E4ZVJ4"/>
<gene>
    <name evidence="2" type="ORF">O3H35_03740</name>
    <name evidence="1" type="ORF">O3H54_09105</name>
</gene>
<reference evidence="1" key="1">
    <citation type="submission" date="2022-12" db="EMBL/GenBank/DDBJ databases">
        <title>Reclassification of two methanogenic archaea species isolated from the Kolyma lowland permafrost.</title>
        <authorList>
            <person name="Trubitsyn V.E."/>
            <person name="Rivkina E.M."/>
            <person name="Shcherbakova V.A."/>
        </authorList>
    </citation>
    <scope>NUCLEOTIDE SEQUENCE</scope>
    <source>
        <strain evidence="1">M2</strain>
        <strain evidence="2">MK4</strain>
    </source>
</reference>
<name>A0A9E4ZVJ4_9EURY</name>
<evidence type="ECO:0000313" key="2">
    <source>
        <dbReference type="EMBL" id="MCZ3371738.1"/>
    </source>
</evidence>
<dbReference type="RefSeq" id="WP_052375954.1">
    <property type="nucleotide sequence ID" value="NZ_JAPVER010000020.1"/>
</dbReference>
<dbReference type="EMBL" id="JAPVES010000025">
    <property type="protein sequence ID" value="MCZ3371738.1"/>
    <property type="molecule type" value="Genomic_DNA"/>
</dbReference>
<evidence type="ECO:0000313" key="3">
    <source>
        <dbReference type="Proteomes" id="UP001068021"/>
    </source>
</evidence>
<dbReference type="Proteomes" id="UP001068021">
    <property type="component" value="Unassembled WGS sequence"/>
</dbReference>
<dbReference type="Proteomes" id="UP001074446">
    <property type="component" value="Unassembled WGS sequence"/>
</dbReference>
<proteinExistence type="predicted"/>
<sequence>MKSKIINFIIGILSLLLLFSIIASDLSTQIEESKLQNIVDLNKVSKLNSTNENAELGSNDTFNDTGCCSVLVHVRPGRDVLSYRRDSVNFANILIDKINFNGQTAIKEYKTQRGYFTHTIITQNGWIIGIGGKDDPDTTKRLEQLASDIISKGYIEKGDMNMANTIIERNGWGHFLIKSPDDSVGITACDYRVHKSIIKLFKMKNGDYIKVPNNPRYYGKGKFNRFSSDPGKAAIKIIGNDIYGQSRRDVITYDYNSAKINIWASFDGGAFLGGPRGNPDDIQYMGTKINGNDLPVIPGKRFLGEEDLNIKPNINSVFSNQKIASSLNNINVKDSLAQFNV</sequence>